<dbReference type="Proteomes" id="UP000030960">
    <property type="component" value="Unassembled WGS sequence"/>
</dbReference>
<comment type="caution">
    <text evidence="1">The sequence shown here is derived from an EMBL/GenBank/DDBJ whole genome shotgun (WGS) entry which is preliminary data.</text>
</comment>
<name>A0A0B3RYZ0_9RHOB</name>
<keyword evidence="2" id="KW-1185">Reference proteome</keyword>
<evidence type="ECO:0000313" key="1">
    <source>
        <dbReference type="EMBL" id="KHQ51918.1"/>
    </source>
</evidence>
<dbReference type="EMBL" id="JSUQ01000014">
    <property type="protein sequence ID" value="KHQ51918.1"/>
    <property type="molecule type" value="Genomic_DNA"/>
</dbReference>
<dbReference type="STRING" id="561184.SAMN05216376_104272"/>
<protein>
    <submittedName>
        <fullName evidence="1">Uncharacterized protein</fullName>
    </submittedName>
</protein>
<gene>
    <name evidence="1" type="ORF">OA50_03555</name>
</gene>
<evidence type="ECO:0000313" key="2">
    <source>
        <dbReference type="Proteomes" id="UP000030960"/>
    </source>
</evidence>
<dbReference type="AlphaFoldDB" id="A0A0B3RYZ0"/>
<organism evidence="1 2">
    <name type="scientific">Mameliella alba</name>
    <dbReference type="NCBI Taxonomy" id="561184"/>
    <lineage>
        <taxon>Bacteria</taxon>
        <taxon>Pseudomonadati</taxon>
        <taxon>Pseudomonadota</taxon>
        <taxon>Alphaproteobacteria</taxon>
        <taxon>Rhodobacterales</taxon>
        <taxon>Roseobacteraceae</taxon>
        <taxon>Mameliella</taxon>
    </lineage>
</organism>
<reference evidence="1 2" key="1">
    <citation type="submission" date="2014-10" db="EMBL/GenBank/DDBJ databases">
        <title>Genome sequence of Ponticoccus sp. strain UMTAT08 isolated from clonal culture of toxic dinoflagellate Alexandrium tamiyavanichii.</title>
        <authorList>
            <person name="Gan H.Y."/>
            <person name="Muhd D.-D."/>
            <person name="Mohd Noor M.E."/>
            <person name="Yeong Y.S."/>
            <person name="Usup G."/>
        </authorList>
    </citation>
    <scope>NUCLEOTIDE SEQUENCE [LARGE SCALE GENOMIC DNA]</scope>
    <source>
        <strain evidence="1 2">UMTAT08</strain>
    </source>
</reference>
<sequence>MIRALPALFPRPFFRADHSAQSAQPVRHLARLRRPSAASVAVGKPASEAPRWDAPAHWIEPEREW</sequence>
<accession>A0A0B3RYZ0</accession>
<proteinExistence type="predicted"/>